<protein>
    <submittedName>
        <fullName evidence="1">Uncharacterized protein</fullName>
    </submittedName>
</protein>
<name>A0AAE1FRC9_PETCI</name>
<evidence type="ECO:0000313" key="1">
    <source>
        <dbReference type="EMBL" id="KAK3879102.1"/>
    </source>
</evidence>
<keyword evidence="2" id="KW-1185">Reference proteome</keyword>
<dbReference type="AlphaFoldDB" id="A0AAE1FRC9"/>
<proteinExistence type="predicted"/>
<organism evidence="1 2">
    <name type="scientific">Petrolisthes cinctipes</name>
    <name type="common">Flat porcelain crab</name>
    <dbReference type="NCBI Taxonomy" id="88211"/>
    <lineage>
        <taxon>Eukaryota</taxon>
        <taxon>Metazoa</taxon>
        <taxon>Ecdysozoa</taxon>
        <taxon>Arthropoda</taxon>
        <taxon>Crustacea</taxon>
        <taxon>Multicrustacea</taxon>
        <taxon>Malacostraca</taxon>
        <taxon>Eumalacostraca</taxon>
        <taxon>Eucarida</taxon>
        <taxon>Decapoda</taxon>
        <taxon>Pleocyemata</taxon>
        <taxon>Anomura</taxon>
        <taxon>Galatheoidea</taxon>
        <taxon>Porcellanidae</taxon>
        <taxon>Petrolisthes</taxon>
    </lineage>
</organism>
<evidence type="ECO:0000313" key="2">
    <source>
        <dbReference type="Proteomes" id="UP001286313"/>
    </source>
</evidence>
<dbReference type="Proteomes" id="UP001286313">
    <property type="component" value="Unassembled WGS sequence"/>
</dbReference>
<reference evidence="1" key="1">
    <citation type="submission" date="2023-10" db="EMBL/GenBank/DDBJ databases">
        <title>Genome assemblies of two species of porcelain crab, Petrolisthes cinctipes and Petrolisthes manimaculis (Anomura: Porcellanidae).</title>
        <authorList>
            <person name="Angst P."/>
        </authorList>
    </citation>
    <scope>NUCLEOTIDE SEQUENCE</scope>
    <source>
        <strain evidence="1">PB745_01</strain>
        <tissue evidence="1">Gill</tissue>
    </source>
</reference>
<sequence length="87" mass="10280">MECEEKMSRIILCNTLIKNHAHCSTRKSGIFYLFSTHCPLILHLDTHHHHYHCLIQAYSEDLEIYSFHHLVYRYVGLDYCNTRTGGV</sequence>
<gene>
    <name evidence="1" type="ORF">Pcinc_016304</name>
</gene>
<accession>A0AAE1FRC9</accession>
<dbReference type="EMBL" id="JAWQEG010001493">
    <property type="protein sequence ID" value="KAK3879102.1"/>
    <property type="molecule type" value="Genomic_DNA"/>
</dbReference>
<comment type="caution">
    <text evidence="1">The sequence shown here is derived from an EMBL/GenBank/DDBJ whole genome shotgun (WGS) entry which is preliminary data.</text>
</comment>